<dbReference type="AlphaFoldDB" id="A0A4Y8ZYA0"/>
<evidence type="ECO:0000313" key="3">
    <source>
        <dbReference type="Proteomes" id="UP000298213"/>
    </source>
</evidence>
<dbReference type="SUPFAM" id="SSF48452">
    <property type="entry name" value="TPR-like"/>
    <property type="match status" value="1"/>
</dbReference>
<proteinExistence type="predicted"/>
<name>A0A4Y8ZYA0_9SPHN</name>
<protein>
    <recommendedName>
        <fullName evidence="4">Tetratricopeptide repeat protein</fullName>
    </recommendedName>
</protein>
<keyword evidence="3" id="KW-1185">Reference proteome</keyword>
<comment type="caution">
    <text evidence="2">The sequence shown here is derived from an EMBL/GenBank/DDBJ whole genome shotgun (WGS) entry which is preliminary data.</text>
</comment>
<evidence type="ECO:0000256" key="1">
    <source>
        <dbReference type="SAM" id="SignalP"/>
    </source>
</evidence>
<reference evidence="2 3" key="1">
    <citation type="submission" date="2019-03" db="EMBL/GenBank/DDBJ databases">
        <title>Genome sequence of Sphingomonas sp. 17J27-24.</title>
        <authorList>
            <person name="Kim M."/>
            <person name="Maeng S."/>
            <person name="Sathiyaraj S."/>
        </authorList>
    </citation>
    <scope>NUCLEOTIDE SEQUENCE [LARGE SCALE GENOMIC DNA]</scope>
    <source>
        <strain evidence="2 3">17J27-24</strain>
    </source>
</reference>
<dbReference type="Gene3D" id="1.25.40.10">
    <property type="entry name" value="Tetratricopeptide repeat domain"/>
    <property type="match status" value="2"/>
</dbReference>
<gene>
    <name evidence="2" type="ORF">E2493_00930</name>
</gene>
<dbReference type="Proteomes" id="UP000298213">
    <property type="component" value="Unassembled WGS sequence"/>
</dbReference>
<dbReference type="EMBL" id="SPDV01000001">
    <property type="protein sequence ID" value="TFI60305.1"/>
    <property type="molecule type" value="Genomic_DNA"/>
</dbReference>
<dbReference type="OrthoDB" id="7325958at2"/>
<evidence type="ECO:0000313" key="2">
    <source>
        <dbReference type="EMBL" id="TFI60305.1"/>
    </source>
</evidence>
<sequence>MKFVSSLAIAASLIVGGAGATAAFAQQNAKGQAAPAPQRQVKLSNEAKKAIGELQAAVTANAPDYAQRLAAAQAVAKSTDDRYYIARLQLDHASNIKDNAAVVAAAEAIIASGGADAAETDRLRRGIASAAAGTGDWARAEAQYAALSAAAPNDVDLLLALARTKIGLNKQGEALPLYQRAIQASKAAGQKPEEGVLQNVIKMALEQKNSALALEAAREAVTLYPNKRNFQNLVAVSNVGGDDATVLDFARLRYMSGLLGSGRDYLALAERLDYDNFPGEAKAVLEAASRAGQSTGPQGAALLTKVNGRIAEDRAALSTVEPKARSAANGSMALSLATAHAGYGNFAKAIELYQLALQKGGVDADTVRTRLGIAYAQAGQRAEAEAAFRAVTGPRAGLAGLWLAWLSQQG</sequence>
<organism evidence="2 3">
    <name type="scientific">Sphingomonas parva</name>
    <dbReference type="NCBI Taxonomy" id="2555898"/>
    <lineage>
        <taxon>Bacteria</taxon>
        <taxon>Pseudomonadati</taxon>
        <taxon>Pseudomonadota</taxon>
        <taxon>Alphaproteobacteria</taxon>
        <taxon>Sphingomonadales</taxon>
        <taxon>Sphingomonadaceae</taxon>
        <taxon>Sphingomonas</taxon>
    </lineage>
</organism>
<dbReference type="RefSeq" id="WP_135082775.1">
    <property type="nucleotide sequence ID" value="NZ_SPDV01000001.1"/>
</dbReference>
<evidence type="ECO:0008006" key="4">
    <source>
        <dbReference type="Google" id="ProtNLM"/>
    </source>
</evidence>
<keyword evidence="1" id="KW-0732">Signal</keyword>
<feature type="chain" id="PRO_5021392294" description="Tetratricopeptide repeat protein" evidence="1">
    <location>
        <begin position="26"/>
        <end position="410"/>
    </location>
</feature>
<accession>A0A4Y8ZYA0</accession>
<dbReference type="InterPro" id="IPR011990">
    <property type="entry name" value="TPR-like_helical_dom_sf"/>
</dbReference>
<feature type="signal peptide" evidence="1">
    <location>
        <begin position="1"/>
        <end position="25"/>
    </location>
</feature>